<evidence type="ECO:0008006" key="3">
    <source>
        <dbReference type="Google" id="ProtNLM"/>
    </source>
</evidence>
<reference evidence="2" key="1">
    <citation type="submission" date="2025-02" db="EMBL/GenBank/DDBJ databases">
        <authorList>
            <consortium name="NCBI Genome Project"/>
        </authorList>
    </citation>
    <scope>NUCLEOTIDE SEQUENCE</scope>
</reference>
<feature type="signal peptide" evidence="1">
    <location>
        <begin position="1"/>
        <end position="20"/>
    </location>
</feature>
<organism evidence="2">
    <name type="scientific">Aspergillus niger</name>
    <dbReference type="NCBI Taxonomy" id="5061"/>
    <lineage>
        <taxon>Eukaryota</taxon>
        <taxon>Fungi</taxon>
        <taxon>Dikarya</taxon>
        <taxon>Ascomycota</taxon>
        <taxon>Pezizomycotina</taxon>
        <taxon>Eurotiomycetes</taxon>
        <taxon>Eurotiomycetidae</taxon>
        <taxon>Eurotiales</taxon>
        <taxon>Aspergillaceae</taxon>
        <taxon>Aspergillus</taxon>
        <taxon>Aspergillus subgen. Circumdati</taxon>
    </lineage>
</organism>
<gene>
    <name evidence="2" type="ORF">An07g03820</name>
</gene>
<evidence type="ECO:0000256" key="1">
    <source>
        <dbReference type="SAM" id="SignalP"/>
    </source>
</evidence>
<dbReference type="RefSeq" id="XP_059605353.1">
    <property type="nucleotide sequence ID" value="XM_059748368.1"/>
</dbReference>
<keyword evidence="1" id="KW-0732">Signal</keyword>
<proteinExistence type="predicted"/>
<feature type="chain" id="PRO_5044772214" description="Secreted protein" evidence="1">
    <location>
        <begin position="21"/>
        <end position="69"/>
    </location>
</feature>
<sequence>MSESIELFFLFLLLLGDDNSDNGVDDKDNHELTPAPVALTWRWKCPWTRSSTNEQFHGVNFLFLLLSAH</sequence>
<protein>
    <recommendedName>
        <fullName evidence="3">Secreted protein</fullName>
    </recommendedName>
</protein>
<dbReference type="AlphaFoldDB" id="A0AAJ8BYM1"/>
<accession>A0AAJ8BYM1</accession>
<reference evidence="2" key="2">
    <citation type="submission" date="2025-08" db="UniProtKB">
        <authorList>
            <consortium name="RefSeq"/>
        </authorList>
    </citation>
    <scope>IDENTIFICATION</scope>
</reference>
<dbReference type="KEGG" id="ang:An07g03820"/>
<dbReference type="GeneID" id="84591348"/>
<dbReference type="VEuPathDB" id="FungiDB:An07g03820"/>
<name>A0AAJ8BYM1_ASPNG</name>
<evidence type="ECO:0000313" key="2">
    <source>
        <dbReference type="RefSeq" id="XP_059605353.1"/>
    </source>
</evidence>